<dbReference type="EMBL" id="GDJX01014032">
    <property type="protein sequence ID" value="JAT53904.1"/>
    <property type="molecule type" value="Transcribed_RNA"/>
</dbReference>
<keyword evidence="3" id="KW-0238">DNA-binding</keyword>
<dbReference type="Pfam" id="PF23177">
    <property type="entry name" value="bHLH_IRO3"/>
    <property type="match status" value="1"/>
</dbReference>
<dbReference type="InterPro" id="IPR036638">
    <property type="entry name" value="HLH_DNA-bd_sf"/>
</dbReference>
<dbReference type="GO" id="GO:0046983">
    <property type="term" value="F:protein dimerization activity"/>
    <property type="evidence" value="ECO:0007669"/>
    <property type="project" value="InterPro"/>
</dbReference>
<keyword evidence="4" id="KW-0804">Transcription</keyword>
<feature type="coiled-coil region" evidence="6">
    <location>
        <begin position="75"/>
        <end position="137"/>
    </location>
</feature>
<evidence type="ECO:0000313" key="9">
    <source>
        <dbReference type="EMBL" id="JAT53904.1"/>
    </source>
</evidence>
<evidence type="ECO:0000259" key="8">
    <source>
        <dbReference type="PROSITE" id="PS50888"/>
    </source>
</evidence>
<proteinExistence type="inferred from homology"/>
<feature type="compositionally biased region" description="Basic and acidic residues" evidence="7">
    <location>
        <begin position="243"/>
        <end position="252"/>
    </location>
</feature>
<feature type="compositionally biased region" description="Polar residues" evidence="7">
    <location>
        <begin position="210"/>
        <end position="226"/>
    </location>
</feature>
<dbReference type="Gene3D" id="4.10.280.10">
    <property type="entry name" value="Helix-loop-helix DNA-binding domain"/>
    <property type="match status" value="1"/>
</dbReference>
<reference evidence="9" key="1">
    <citation type="submission" date="2015-07" db="EMBL/GenBank/DDBJ databases">
        <title>Transcriptome Assembly of Anthurium amnicola.</title>
        <authorList>
            <person name="Suzuki J."/>
        </authorList>
    </citation>
    <scope>NUCLEOTIDE SEQUENCE</scope>
</reference>
<feature type="compositionally biased region" description="Basic residues" evidence="7">
    <location>
        <begin position="25"/>
        <end position="39"/>
    </location>
</feature>
<feature type="compositionally biased region" description="Polar residues" evidence="7">
    <location>
        <begin position="1"/>
        <end position="11"/>
    </location>
</feature>
<organism evidence="9">
    <name type="scientific">Anthurium amnicola</name>
    <dbReference type="NCBI Taxonomy" id="1678845"/>
    <lineage>
        <taxon>Eukaryota</taxon>
        <taxon>Viridiplantae</taxon>
        <taxon>Streptophyta</taxon>
        <taxon>Embryophyta</taxon>
        <taxon>Tracheophyta</taxon>
        <taxon>Spermatophyta</taxon>
        <taxon>Magnoliopsida</taxon>
        <taxon>Liliopsida</taxon>
        <taxon>Araceae</taxon>
        <taxon>Pothoideae</taxon>
        <taxon>Potheae</taxon>
        <taxon>Anthurium</taxon>
    </lineage>
</organism>
<dbReference type="GO" id="GO:0003677">
    <property type="term" value="F:DNA binding"/>
    <property type="evidence" value="ECO:0007669"/>
    <property type="project" value="UniProtKB-KW"/>
</dbReference>
<dbReference type="PROSITE" id="PS50888">
    <property type="entry name" value="BHLH"/>
    <property type="match status" value="1"/>
</dbReference>
<feature type="region of interest" description="Disordered" evidence="7">
    <location>
        <begin position="189"/>
        <end position="252"/>
    </location>
</feature>
<evidence type="ECO:0000256" key="5">
    <source>
        <dbReference type="ARBA" id="ARBA00023242"/>
    </source>
</evidence>
<evidence type="ECO:0000256" key="4">
    <source>
        <dbReference type="ARBA" id="ARBA00023163"/>
    </source>
</evidence>
<feature type="region of interest" description="Disordered" evidence="7">
    <location>
        <begin position="1"/>
        <end position="39"/>
    </location>
</feature>
<evidence type="ECO:0000256" key="6">
    <source>
        <dbReference type="SAM" id="Coils"/>
    </source>
</evidence>
<evidence type="ECO:0000256" key="3">
    <source>
        <dbReference type="ARBA" id="ARBA00023125"/>
    </source>
</evidence>
<dbReference type="PANTHER" id="PTHR47075">
    <property type="entry name" value="TRANSCRIPTION FACTOR BHLH47"/>
    <property type="match status" value="1"/>
</dbReference>
<dbReference type="SUPFAM" id="SSF47459">
    <property type="entry name" value="HLH, helix-loop-helix DNA-binding domain"/>
    <property type="match status" value="1"/>
</dbReference>
<evidence type="ECO:0000256" key="7">
    <source>
        <dbReference type="SAM" id="MobiDB-lite"/>
    </source>
</evidence>
<dbReference type="AlphaFoldDB" id="A0A1D1YGZ4"/>
<dbReference type="InterPro" id="IPR057075">
    <property type="entry name" value="bHLH_IRO3"/>
</dbReference>
<sequence length="266" mass="29601">MVSELTLSVGSEGSVVADKQVGRSPRGKKNQGRVPKKIHKAEREKLKRDHLNEVFHELGHALDPARHNNGKASILDDATRLLRDLLAQVESLRRENATLVTESRYVTVEKNELRDENLALEAEIQNLQKELRERVQSKPAWGNGADTLPAAVPQPTTTALTMQQLPVVGPVYVIPLNQELPDYPAEAVPVASPPKPSSHVKKPHARYPTPSDSWPLQILSQQTRMDTQQDEHGGSNYSTSTTRRGEDLANEREVEMMVVASPMLRL</sequence>
<dbReference type="InterPro" id="IPR011598">
    <property type="entry name" value="bHLH_dom"/>
</dbReference>
<dbReference type="PANTHER" id="PTHR47075:SF9">
    <property type="entry name" value="TRANSCRIPTION FACTOR BHLH47"/>
    <property type="match status" value="1"/>
</dbReference>
<name>A0A1D1YGZ4_9ARAE</name>
<gene>
    <name evidence="9" type="primary">BHLH47_2</name>
    <name evidence="9" type="ORF">g.54379</name>
</gene>
<protein>
    <submittedName>
        <fullName evidence="9">Transcription factor bHLH47</fullName>
    </submittedName>
</protein>
<evidence type="ECO:0000256" key="2">
    <source>
        <dbReference type="ARBA" id="ARBA00023015"/>
    </source>
</evidence>
<keyword evidence="2" id="KW-0805">Transcription regulation</keyword>
<accession>A0A1D1YGZ4</accession>
<comment type="similarity">
    <text evidence="1">Belongs to the bHLH protein family.</text>
</comment>
<keyword evidence="6" id="KW-0175">Coiled coil</keyword>
<evidence type="ECO:0000256" key="1">
    <source>
        <dbReference type="ARBA" id="ARBA00005510"/>
    </source>
</evidence>
<keyword evidence="5" id="KW-0539">Nucleus</keyword>
<feature type="domain" description="BHLH" evidence="8">
    <location>
        <begin position="35"/>
        <end position="85"/>
    </location>
</feature>